<dbReference type="InterPro" id="IPR037257">
    <property type="entry name" value="T2SS_E_N_sf"/>
</dbReference>
<name>A0A918K441_9GAMM</name>
<dbReference type="GO" id="GO:0005524">
    <property type="term" value="F:ATP binding"/>
    <property type="evidence" value="ECO:0007669"/>
    <property type="project" value="UniProtKB-KW"/>
</dbReference>
<dbReference type="CDD" id="cd01129">
    <property type="entry name" value="PulE-GspE-like"/>
    <property type="match status" value="1"/>
</dbReference>
<dbReference type="EMBL" id="BMXR01000002">
    <property type="protein sequence ID" value="GGX46476.1"/>
    <property type="molecule type" value="Genomic_DNA"/>
</dbReference>
<dbReference type="RefSeq" id="WP_189607573.1">
    <property type="nucleotide sequence ID" value="NZ_BMXR01000002.1"/>
</dbReference>
<proteinExistence type="inferred from homology"/>
<dbReference type="PROSITE" id="PS00662">
    <property type="entry name" value="T2SP_E"/>
    <property type="match status" value="1"/>
</dbReference>
<comment type="caution">
    <text evidence="5">The sequence shown here is derived from an EMBL/GenBank/DDBJ whole genome shotgun (WGS) entry which is preliminary data.</text>
</comment>
<dbReference type="AlphaFoldDB" id="A0A918K441"/>
<dbReference type="Gene3D" id="3.30.450.90">
    <property type="match status" value="1"/>
</dbReference>
<evidence type="ECO:0000259" key="4">
    <source>
        <dbReference type="PROSITE" id="PS00662"/>
    </source>
</evidence>
<organism evidence="5 6">
    <name type="scientific">Saccharospirillum salsuginis</name>
    <dbReference type="NCBI Taxonomy" id="418750"/>
    <lineage>
        <taxon>Bacteria</taxon>
        <taxon>Pseudomonadati</taxon>
        <taxon>Pseudomonadota</taxon>
        <taxon>Gammaproteobacteria</taxon>
        <taxon>Oceanospirillales</taxon>
        <taxon>Saccharospirillaceae</taxon>
        <taxon>Saccharospirillum</taxon>
    </lineage>
</organism>
<dbReference type="PANTHER" id="PTHR30258">
    <property type="entry name" value="TYPE II SECRETION SYSTEM PROTEIN GSPE-RELATED"/>
    <property type="match status" value="1"/>
</dbReference>
<keyword evidence="2" id="KW-0547">Nucleotide-binding</keyword>
<comment type="similarity">
    <text evidence="1">Belongs to the GSP E family.</text>
</comment>
<dbReference type="Gene3D" id="3.40.50.300">
    <property type="entry name" value="P-loop containing nucleotide triphosphate hydrolases"/>
    <property type="match status" value="1"/>
</dbReference>
<dbReference type="SUPFAM" id="SSF52540">
    <property type="entry name" value="P-loop containing nucleoside triphosphate hydrolases"/>
    <property type="match status" value="1"/>
</dbReference>
<keyword evidence="6" id="KW-1185">Reference proteome</keyword>
<dbReference type="InterPro" id="IPR027417">
    <property type="entry name" value="P-loop_NTPase"/>
</dbReference>
<sequence length="586" mass="65473">MGAATLLPGRLDLDSVLRALVEDGRLSSEQSDRARRQVRPGKDHPLIRLAALELPDQADPERKLTLTALTQWLSEHVGLPFRNIDPLKVDVTRITDVMSYEFARRYNLLPLAIEETVVEIATSEPLLSGWEDAIEQVSRRSIRKVVANPEDIERFALEFYALNRSVSGATGRKSSVGIGNFEQLIELGNLQNVEANDEHIVNIVDWLFQYAFDQRASDIHVEPRRDYAHIRFRIDGVLHPVYQMPIQVGQAVVSRIKILGRMNVAEKRKPQDGRVKTKAPNGQEVELRLSTLPTAFGEKLVMRIFDPDVLLKSFTDLGLQDEDLNNWRQMIRHPNGIILVTGPTGSGKTTTLYSTLKSLATPEVNVCTIEDPIEMVEPAFNQMQVQHNIDLNFADGVRALMRQDPDIIMIGEIRDLETAQMAVQAALTGHLVLSTVHTNDAPTAITRLLDLGIPSYLIKATVLGAMAQRLVRTLCPHCKAKTEPNESVWQQLVRPWTASQPKHFHKPVGCLECRNTGYLGRTGLYESFQMSNDLALLVTDDCDPQVFRKEAIKGGMLSLRLSGARKVAAGVTTPEEVFRVTPEARG</sequence>
<dbReference type="Gene3D" id="3.30.300.160">
    <property type="entry name" value="Type II secretion system, protein E, N-terminal domain"/>
    <property type="match status" value="1"/>
</dbReference>
<dbReference type="InterPro" id="IPR003593">
    <property type="entry name" value="AAA+_ATPase"/>
</dbReference>
<dbReference type="PANTHER" id="PTHR30258:SF13">
    <property type="entry name" value="SECRETION PATHWAY ATPASE-RELATED"/>
    <property type="match status" value="1"/>
</dbReference>
<dbReference type="GO" id="GO:0005886">
    <property type="term" value="C:plasma membrane"/>
    <property type="evidence" value="ECO:0007669"/>
    <property type="project" value="TreeGrafter"/>
</dbReference>
<evidence type="ECO:0000313" key="5">
    <source>
        <dbReference type="EMBL" id="GGX46476.1"/>
    </source>
</evidence>
<dbReference type="Pfam" id="PF00437">
    <property type="entry name" value="T2SSE"/>
    <property type="match status" value="1"/>
</dbReference>
<dbReference type="Pfam" id="PF05157">
    <property type="entry name" value="MshEN"/>
    <property type="match status" value="1"/>
</dbReference>
<accession>A0A918K441</accession>
<dbReference type="InterPro" id="IPR007831">
    <property type="entry name" value="T2SS_GspE_N"/>
</dbReference>
<reference evidence="5" key="2">
    <citation type="submission" date="2020-09" db="EMBL/GenBank/DDBJ databases">
        <authorList>
            <person name="Sun Q."/>
            <person name="Kim S."/>
        </authorList>
    </citation>
    <scope>NUCLEOTIDE SEQUENCE</scope>
    <source>
        <strain evidence="5">KCTC 22169</strain>
    </source>
</reference>
<feature type="domain" description="Bacterial type II secretion system protein E" evidence="4">
    <location>
        <begin position="401"/>
        <end position="415"/>
    </location>
</feature>
<dbReference type="InterPro" id="IPR001482">
    <property type="entry name" value="T2SS/T4SS_dom"/>
</dbReference>
<evidence type="ECO:0000313" key="6">
    <source>
        <dbReference type="Proteomes" id="UP000626148"/>
    </source>
</evidence>
<dbReference type="Proteomes" id="UP000626148">
    <property type="component" value="Unassembled WGS sequence"/>
</dbReference>
<dbReference type="GO" id="GO:0016887">
    <property type="term" value="F:ATP hydrolysis activity"/>
    <property type="evidence" value="ECO:0007669"/>
    <property type="project" value="TreeGrafter"/>
</dbReference>
<evidence type="ECO:0000256" key="1">
    <source>
        <dbReference type="ARBA" id="ARBA00006611"/>
    </source>
</evidence>
<dbReference type="SUPFAM" id="SSF160246">
    <property type="entry name" value="EspE N-terminal domain-like"/>
    <property type="match status" value="1"/>
</dbReference>
<dbReference type="FunFam" id="3.40.50.300:FF:000398">
    <property type="entry name" value="Type IV pilus assembly ATPase PilB"/>
    <property type="match status" value="1"/>
</dbReference>
<protein>
    <submittedName>
        <fullName evidence="5">Secretion pathway ATPase</fullName>
    </submittedName>
</protein>
<evidence type="ECO:0000256" key="2">
    <source>
        <dbReference type="ARBA" id="ARBA00022741"/>
    </source>
</evidence>
<gene>
    <name evidence="5" type="ORF">GCM10007392_11960</name>
</gene>
<evidence type="ECO:0000256" key="3">
    <source>
        <dbReference type="ARBA" id="ARBA00022840"/>
    </source>
</evidence>
<reference evidence="5" key="1">
    <citation type="journal article" date="2014" name="Int. J. Syst. Evol. Microbiol.">
        <title>Complete genome sequence of Corynebacterium casei LMG S-19264T (=DSM 44701T), isolated from a smear-ripened cheese.</title>
        <authorList>
            <consortium name="US DOE Joint Genome Institute (JGI-PGF)"/>
            <person name="Walter F."/>
            <person name="Albersmeier A."/>
            <person name="Kalinowski J."/>
            <person name="Ruckert C."/>
        </authorList>
    </citation>
    <scope>NUCLEOTIDE SEQUENCE</scope>
    <source>
        <strain evidence="5">KCTC 22169</strain>
    </source>
</reference>
<keyword evidence="3" id="KW-0067">ATP-binding</keyword>
<dbReference type="SMART" id="SM00382">
    <property type="entry name" value="AAA"/>
    <property type="match status" value="1"/>
</dbReference>